<feature type="region of interest" description="Disordered" evidence="1">
    <location>
        <begin position="1"/>
        <end position="20"/>
    </location>
</feature>
<evidence type="ECO:0000313" key="2">
    <source>
        <dbReference type="EMBL" id="MBU8874117.1"/>
    </source>
</evidence>
<dbReference type="RefSeq" id="WP_216959093.1">
    <property type="nucleotide sequence ID" value="NZ_JAHOPB010000001.1"/>
</dbReference>
<name>A0ABS6IHQ7_9HYPH</name>
<keyword evidence="3" id="KW-1185">Reference proteome</keyword>
<reference evidence="2 3" key="1">
    <citation type="submission" date="2021-06" db="EMBL/GenBank/DDBJ databases">
        <authorList>
            <person name="Lee D.H."/>
        </authorList>
    </citation>
    <scope>NUCLEOTIDE SEQUENCE [LARGE SCALE GENOMIC DNA]</scope>
    <source>
        <strain evidence="2 3">MMS21-HV4-11</strain>
    </source>
</reference>
<sequence>MSSPPARTTHSHDGHYTTKSSLGRRAALQAAAAAGLVLSAAPAGAQAMRVRLGTATPGGGFPVYGAAFVEGVRRFDPTLEIEAINTKGSTENVPMLEAGTLDIALVQGEVVHESLQGIGRAPADLRVLTAMYPTAGMFVVRADSPYRTIADLRGKPIAWGAGGSGLVILGRYAMDGLGLDAAKDFQPIYLERAGDGPAMVLDGRAAALWGGGNGWPGFMTMANSKDGARFIAPDAAEIRRILGKHTFLKPVTQAAGSFRGQAAAIPSVGSWSFVLARPGLDETTAYRIVKALYAVQQAGTPPPQLVDTTAANTVAVVPGRQRLHPGVARFYREIGLLT</sequence>
<dbReference type="Proteomes" id="UP000727907">
    <property type="component" value="Unassembled WGS sequence"/>
</dbReference>
<protein>
    <submittedName>
        <fullName evidence="2">TAXI family TRAP transporter solute-binding subunit</fullName>
    </submittedName>
</protein>
<evidence type="ECO:0000313" key="3">
    <source>
        <dbReference type="Proteomes" id="UP000727907"/>
    </source>
</evidence>
<comment type="caution">
    <text evidence="2">The sequence shown here is derived from an EMBL/GenBank/DDBJ whole genome shotgun (WGS) entry which is preliminary data.</text>
</comment>
<dbReference type="PANTHER" id="PTHR42941">
    <property type="entry name" value="SLL1037 PROTEIN"/>
    <property type="match status" value="1"/>
</dbReference>
<dbReference type="Pfam" id="PF16868">
    <property type="entry name" value="NMT1_3"/>
    <property type="match status" value="1"/>
</dbReference>
<organism evidence="2 3">
    <name type="scientific">Reyranella humidisoli</name>
    <dbReference type="NCBI Taxonomy" id="2849149"/>
    <lineage>
        <taxon>Bacteria</taxon>
        <taxon>Pseudomonadati</taxon>
        <taxon>Pseudomonadota</taxon>
        <taxon>Alphaproteobacteria</taxon>
        <taxon>Hyphomicrobiales</taxon>
        <taxon>Reyranellaceae</taxon>
        <taxon>Reyranella</taxon>
    </lineage>
</organism>
<proteinExistence type="predicted"/>
<dbReference type="NCBIfam" id="TIGR02122">
    <property type="entry name" value="TRAP_TAXI"/>
    <property type="match status" value="1"/>
</dbReference>
<dbReference type="InterPro" id="IPR006311">
    <property type="entry name" value="TAT_signal"/>
</dbReference>
<accession>A0ABS6IHQ7</accession>
<dbReference type="EMBL" id="JAHOPB010000001">
    <property type="protein sequence ID" value="MBU8874117.1"/>
    <property type="molecule type" value="Genomic_DNA"/>
</dbReference>
<dbReference type="PROSITE" id="PS51318">
    <property type="entry name" value="TAT"/>
    <property type="match status" value="1"/>
</dbReference>
<dbReference type="PANTHER" id="PTHR42941:SF1">
    <property type="entry name" value="SLL1037 PROTEIN"/>
    <property type="match status" value="1"/>
</dbReference>
<dbReference type="InterPro" id="IPR011852">
    <property type="entry name" value="TRAP_TAXI"/>
</dbReference>
<evidence type="ECO:0000256" key="1">
    <source>
        <dbReference type="SAM" id="MobiDB-lite"/>
    </source>
</evidence>
<gene>
    <name evidence="2" type="ORF">KQ910_10105</name>
</gene>